<reference evidence="5 6" key="1">
    <citation type="submission" date="2013-11" db="EMBL/GenBank/DDBJ databases">
        <title>Genome sequencing of Stegodyphus mimosarum.</title>
        <authorList>
            <person name="Bechsgaard J."/>
        </authorList>
    </citation>
    <scope>NUCLEOTIDE SEQUENCE [LARGE SCALE GENOMIC DNA]</scope>
</reference>
<dbReference type="GO" id="GO:0005829">
    <property type="term" value="C:cytosol"/>
    <property type="evidence" value="ECO:0007669"/>
    <property type="project" value="TreeGrafter"/>
</dbReference>
<evidence type="ECO:0000256" key="3">
    <source>
        <dbReference type="ARBA" id="ARBA00022679"/>
    </source>
</evidence>
<evidence type="ECO:0000256" key="1">
    <source>
        <dbReference type="ARBA" id="ARBA00007996"/>
    </source>
</evidence>
<keyword evidence="4" id="KW-0949">S-adenosyl-L-methionine</keyword>
<accession>A0A087TYY2</accession>
<proteinExistence type="inferred from homology"/>
<sequence length="263" mass="30014">MDDVEENAKEVYRKNFKGDEYNEEVKDLLPSAEPLFEFCLAFIQEVLNSKKFEGTKLLEIGSATTIHNIASASSYYTNIVQSEFTEHSREILKLWHKGEIRLDFSPLLNIIAKLEGYGNELEKGRNILESRIRKAVKCVVSCDLLSNEILKVEELISPETKPPYDLVITMFTLEPACPDSHYFLTALKGINKLLRKGGGLIAAGLENAGEWKVGEKWFPFLRHNVQDIVRALKEAGFGNITFKLHYPHERGIYQIHDSIYCFV</sequence>
<organism evidence="5 6">
    <name type="scientific">Stegodyphus mimosarum</name>
    <name type="common">African social velvet spider</name>
    <dbReference type="NCBI Taxonomy" id="407821"/>
    <lineage>
        <taxon>Eukaryota</taxon>
        <taxon>Metazoa</taxon>
        <taxon>Ecdysozoa</taxon>
        <taxon>Arthropoda</taxon>
        <taxon>Chelicerata</taxon>
        <taxon>Arachnida</taxon>
        <taxon>Araneae</taxon>
        <taxon>Araneomorphae</taxon>
        <taxon>Entelegynae</taxon>
        <taxon>Eresoidea</taxon>
        <taxon>Eresidae</taxon>
        <taxon>Stegodyphus</taxon>
    </lineage>
</organism>
<keyword evidence="3 5" id="KW-0808">Transferase</keyword>
<dbReference type="OrthoDB" id="6416275at2759"/>
<dbReference type="InterPro" id="IPR029063">
    <property type="entry name" value="SAM-dependent_MTases_sf"/>
</dbReference>
<dbReference type="SUPFAM" id="SSF53335">
    <property type="entry name" value="S-adenosyl-L-methionine-dependent methyltransferases"/>
    <property type="match status" value="1"/>
</dbReference>
<dbReference type="PANTHER" id="PTHR10867:SF17">
    <property type="entry name" value="NICOTINAMIDE N-METHYLTRANSFERASE"/>
    <property type="match status" value="1"/>
</dbReference>
<dbReference type="Pfam" id="PF01234">
    <property type="entry name" value="NNMT_PNMT_TEMT"/>
    <property type="match status" value="1"/>
</dbReference>
<dbReference type="Proteomes" id="UP000054359">
    <property type="component" value="Unassembled WGS sequence"/>
</dbReference>
<keyword evidence="6" id="KW-1185">Reference proteome</keyword>
<evidence type="ECO:0000313" key="5">
    <source>
        <dbReference type="EMBL" id="KFM70321.1"/>
    </source>
</evidence>
<dbReference type="AlphaFoldDB" id="A0A087TYY2"/>
<dbReference type="PROSITE" id="PS51681">
    <property type="entry name" value="SAM_MT_NNMT_PNMT_TEMT"/>
    <property type="match status" value="1"/>
</dbReference>
<dbReference type="Gene3D" id="3.40.50.150">
    <property type="entry name" value="Vaccinia Virus protein VP39"/>
    <property type="match status" value="1"/>
</dbReference>
<evidence type="ECO:0000313" key="6">
    <source>
        <dbReference type="Proteomes" id="UP000054359"/>
    </source>
</evidence>
<dbReference type="InterPro" id="IPR000940">
    <property type="entry name" value="NNMT_TEMT_trans"/>
</dbReference>
<dbReference type="PANTHER" id="PTHR10867">
    <property type="entry name" value="NNMT/PNMT/TEMT FAMILY MEMBER"/>
    <property type="match status" value="1"/>
</dbReference>
<gene>
    <name evidence="5" type="ORF">X975_10752</name>
</gene>
<dbReference type="EMBL" id="KK117378">
    <property type="protein sequence ID" value="KFM70321.1"/>
    <property type="molecule type" value="Genomic_DNA"/>
</dbReference>
<feature type="non-terminal residue" evidence="5">
    <location>
        <position position="263"/>
    </location>
</feature>
<dbReference type="GO" id="GO:0008170">
    <property type="term" value="F:N-methyltransferase activity"/>
    <property type="evidence" value="ECO:0007669"/>
    <property type="project" value="TreeGrafter"/>
</dbReference>
<dbReference type="OMA" id="RSQHYMV"/>
<dbReference type="GO" id="GO:0032259">
    <property type="term" value="P:methylation"/>
    <property type="evidence" value="ECO:0007669"/>
    <property type="project" value="UniProtKB-KW"/>
</dbReference>
<protein>
    <submittedName>
        <fullName evidence="5">Indolethylamine N-methyltransferase</fullName>
    </submittedName>
</protein>
<name>A0A087TYY2_STEMI</name>
<evidence type="ECO:0000256" key="2">
    <source>
        <dbReference type="ARBA" id="ARBA00022603"/>
    </source>
</evidence>
<dbReference type="STRING" id="407821.A0A087TYY2"/>
<keyword evidence="2 5" id="KW-0489">Methyltransferase</keyword>
<comment type="similarity">
    <text evidence="1">Belongs to the class I-like SAM-binding methyltransferase superfamily. NNMT/PNMT/TEMT family.</text>
</comment>
<evidence type="ECO:0000256" key="4">
    <source>
        <dbReference type="ARBA" id="ARBA00022691"/>
    </source>
</evidence>